<evidence type="ECO:0000313" key="1">
    <source>
        <dbReference type="EMBL" id="USQ15576.1"/>
    </source>
</evidence>
<sequence length="111" mass="12233">MRITWKYGLGIGLFALALGVGGIWSSRPQVVLFDTDQVQAQLIRQLALHQATEAQIANASKKLKRILPKVINEYATKHHVLVIEKHRVLGGGVDVTSELMLMLSTAMRSSV</sequence>
<evidence type="ECO:0000313" key="2">
    <source>
        <dbReference type="Proteomes" id="UP001057474"/>
    </source>
</evidence>
<gene>
    <name evidence="1" type="ORF">J2N86_15625</name>
</gene>
<protein>
    <submittedName>
        <fullName evidence="1">TrbI F-type domain-containing protein</fullName>
    </submittedName>
</protein>
<geneLocation type="plasmid" evidence="1 2">
    <name>pLlyPCM2298_2</name>
</geneLocation>
<keyword evidence="2" id="KW-1185">Reference proteome</keyword>
<dbReference type="InterPro" id="IPR014115">
    <property type="entry name" value="TrbI_Ftype"/>
</dbReference>
<dbReference type="RefSeq" id="WP_252582814.1">
    <property type="nucleotide sequence ID" value="NZ_CP071529.1"/>
</dbReference>
<organism evidence="1 2">
    <name type="scientific">Legionella lytica</name>
    <dbReference type="NCBI Taxonomy" id="96232"/>
    <lineage>
        <taxon>Bacteria</taxon>
        <taxon>Pseudomonadati</taxon>
        <taxon>Pseudomonadota</taxon>
        <taxon>Gammaproteobacteria</taxon>
        <taxon>Legionellales</taxon>
        <taxon>Legionellaceae</taxon>
        <taxon>Legionella</taxon>
    </lineage>
</organism>
<accession>A0ABY4YDT3</accession>
<proteinExistence type="predicted"/>
<name>A0ABY4YDT3_9GAMM</name>
<reference evidence="1" key="1">
    <citation type="submission" date="2021-03" db="EMBL/GenBank/DDBJ databases">
        <title>Legionella lytica PCM 2298.</title>
        <authorList>
            <person name="Koper P."/>
        </authorList>
    </citation>
    <scope>NUCLEOTIDE SEQUENCE</scope>
    <source>
        <strain evidence="1">PCM 2298</strain>
        <plasmid evidence="1">pLlyPCM2298_2</plasmid>
    </source>
</reference>
<dbReference type="EMBL" id="CP071529">
    <property type="protein sequence ID" value="USQ15576.1"/>
    <property type="molecule type" value="Genomic_DNA"/>
</dbReference>
<dbReference type="Proteomes" id="UP001057474">
    <property type="component" value="Plasmid pLlyPCM2298_2"/>
</dbReference>
<dbReference type="Pfam" id="PF09677">
    <property type="entry name" value="TrbI_Ftype"/>
    <property type="match status" value="1"/>
</dbReference>
<keyword evidence="1" id="KW-0614">Plasmid</keyword>